<comment type="caution">
    <text evidence="1">The sequence shown here is derived from an EMBL/GenBank/DDBJ whole genome shotgun (WGS) entry which is preliminary data.</text>
</comment>
<organism evidence="1 2">
    <name type="scientific">Coccomyxa viridis</name>
    <dbReference type="NCBI Taxonomy" id="1274662"/>
    <lineage>
        <taxon>Eukaryota</taxon>
        <taxon>Viridiplantae</taxon>
        <taxon>Chlorophyta</taxon>
        <taxon>core chlorophytes</taxon>
        <taxon>Trebouxiophyceae</taxon>
        <taxon>Trebouxiophyceae incertae sedis</taxon>
        <taxon>Coccomyxaceae</taxon>
        <taxon>Coccomyxa</taxon>
    </lineage>
</organism>
<reference evidence="1 2" key="1">
    <citation type="submission" date="2023-10" db="EMBL/GenBank/DDBJ databases">
        <authorList>
            <person name="Maclean D."/>
            <person name="Macfadyen A."/>
        </authorList>
    </citation>
    <scope>NUCLEOTIDE SEQUENCE [LARGE SCALE GENOMIC DNA]</scope>
</reference>
<evidence type="ECO:0000313" key="1">
    <source>
        <dbReference type="EMBL" id="CAK0767343.1"/>
    </source>
</evidence>
<evidence type="ECO:0000313" key="2">
    <source>
        <dbReference type="Proteomes" id="UP001314263"/>
    </source>
</evidence>
<dbReference type="Proteomes" id="UP001314263">
    <property type="component" value="Unassembled WGS sequence"/>
</dbReference>
<keyword evidence="2" id="KW-1185">Reference proteome</keyword>
<dbReference type="AlphaFoldDB" id="A0AAV1I073"/>
<name>A0AAV1I073_9CHLO</name>
<accession>A0AAV1I073</accession>
<gene>
    <name evidence="1" type="ORF">CVIRNUC_003451</name>
</gene>
<dbReference type="EMBL" id="CAUYUE010000004">
    <property type="protein sequence ID" value="CAK0767343.1"/>
    <property type="molecule type" value="Genomic_DNA"/>
</dbReference>
<protein>
    <submittedName>
        <fullName evidence="1">Uncharacterized protein</fullName>
    </submittedName>
</protein>
<sequence>MEILLQLLTSKHYNTVVDRVQFWMNTLDEADLAWMHDYKTSEDPNDWVELIRPPKGTVINPGILWHSVCKFYRYARDADTVYVKVDDDICAIDTLERFVAFLDFRIDNEKYFLVSANVLNNAILTHYHQRFGNFKTDRGIVRHDSHDRLGLWDGQFAEYTHEQLLDDELDRFRVNFPRCVILQDYERICINWVAWNGEDMALFAGDVAKEDELDLTVQKPSALGRPCAIFGNFVVVHFSFGPQNKHMARTGYLEMYRCKAFGLPHKLGPRNWDTADISTKAVESTIVPEEPIRFLATHAGNDANWRSKKTSVRSAPKSSLIIIPRDTLTPVGDIVLTTPKPSVLVL</sequence>
<proteinExistence type="predicted"/>